<dbReference type="Gene3D" id="1.25.40.180">
    <property type="match status" value="1"/>
</dbReference>
<gene>
    <name evidence="10" type="ORF">CMQ_2553</name>
</gene>
<dbReference type="InterPro" id="IPR022745">
    <property type="entry name" value="eIF4G1_eIF4E-bd"/>
</dbReference>
<feature type="compositionally biased region" description="Gly residues" evidence="8">
    <location>
        <begin position="266"/>
        <end position="285"/>
    </location>
</feature>
<feature type="compositionally biased region" description="Low complexity" evidence="8">
    <location>
        <begin position="594"/>
        <end position="605"/>
    </location>
</feature>
<dbReference type="InterPro" id="IPR003890">
    <property type="entry name" value="MIF4G-like_typ-3"/>
</dbReference>
<evidence type="ECO:0000313" key="11">
    <source>
        <dbReference type="Proteomes" id="UP000007796"/>
    </source>
</evidence>
<feature type="compositionally biased region" description="Basic and acidic residues" evidence="8">
    <location>
        <begin position="707"/>
        <end position="717"/>
    </location>
</feature>
<reference evidence="10 11" key="1">
    <citation type="journal article" date="2011" name="Proc. Natl. Acad. Sci. U.S.A.">
        <title>Genome and transcriptome analyses of the mountain pine beetle-fungal symbiont Grosmannia clavigera, a lodgepole pine pathogen.</title>
        <authorList>
            <person name="DiGuistini S."/>
            <person name="Wang Y."/>
            <person name="Liao N.Y."/>
            <person name="Taylor G."/>
            <person name="Tanguay P."/>
            <person name="Feau N."/>
            <person name="Henrissat B."/>
            <person name="Chan S.K."/>
            <person name="Hesse-Orce U."/>
            <person name="Alamouti S.M."/>
            <person name="Tsui C.K.M."/>
            <person name="Docking R.T."/>
            <person name="Levasseur A."/>
            <person name="Haridas S."/>
            <person name="Robertson G."/>
            <person name="Birol I."/>
            <person name="Holt R.A."/>
            <person name="Marra M.A."/>
            <person name="Hamelin R.C."/>
            <person name="Hirst M."/>
            <person name="Jones S.J.M."/>
            <person name="Bohlmann J."/>
            <person name="Breuil C."/>
        </authorList>
    </citation>
    <scope>NUCLEOTIDE SEQUENCE [LARGE SCALE GENOMIC DNA]</scope>
    <source>
        <strain evidence="11">kw1407 / UAMH 11150</strain>
    </source>
</reference>
<feature type="compositionally biased region" description="Low complexity" evidence="8">
    <location>
        <begin position="557"/>
        <end position="568"/>
    </location>
</feature>
<feature type="compositionally biased region" description="Low complexity" evidence="8">
    <location>
        <begin position="1113"/>
        <end position="1126"/>
    </location>
</feature>
<keyword evidence="4 10" id="KW-0396">Initiation factor</keyword>
<dbReference type="Proteomes" id="UP000007796">
    <property type="component" value="Unassembled WGS sequence"/>
</dbReference>
<feature type="region of interest" description="Disordered" evidence="8">
    <location>
        <begin position="1045"/>
        <end position="1167"/>
    </location>
</feature>
<dbReference type="eggNOG" id="KOG0401">
    <property type="taxonomic scope" value="Eukaryota"/>
</dbReference>
<dbReference type="FunFam" id="1.25.40.180:FF:000020">
    <property type="entry name" value="Eukaryotic translation initiation factor subunit"/>
    <property type="match status" value="1"/>
</dbReference>
<feature type="compositionally biased region" description="Polar residues" evidence="8">
    <location>
        <begin position="1535"/>
        <end position="1551"/>
    </location>
</feature>
<keyword evidence="5" id="KW-0597">Phosphoprotein</keyword>
<feature type="compositionally biased region" description="Low complexity" evidence="8">
    <location>
        <begin position="1477"/>
        <end position="1489"/>
    </location>
</feature>
<keyword evidence="3" id="KW-0963">Cytoplasm</keyword>
<evidence type="ECO:0000256" key="7">
    <source>
        <dbReference type="ARBA" id="ARBA00022917"/>
    </source>
</evidence>
<feature type="compositionally biased region" description="Low complexity" evidence="8">
    <location>
        <begin position="1604"/>
        <end position="1622"/>
    </location>
</feature>
<feature type="compositionally biased region" description="Low complexity" evidence="8">
    <location>
        <begin position="745"/>
        <end position="760"/>
    </location>
</feature>
<feature type="region of interest" description="Disordered" evidence="8">
    <location>
        <begin position="1"/>
        <end position="23"/>
    </location>
</feature>
<feature type="compositionally biased region" description="Polar residues" evidence="8">
    <location>
        <begin position="287"/>
        <end position="296"/>
    </location>
</feature>
<feature type="compositionally biased region" description="Low complexity" evidence="8">
    <location>
        <begin position="46"/>
        <end position="58"/>
    </location>
</feature>
<feature type="region of interest" description="Disordered" evidence="8">
    <location>
        <begin position="146"/>
        <end position="345"/>
    </location>
</feature>
<feature type="compositionally biased region" description="Low complexity" evidence="8">
    <location>
        <begin position="768"/>
        <end position="781"/>
    </location>
</feature>
<accession>F0XGC7</accession>
<feature type="compositionally biased region" description="Polar residues" evidence="8">
    <location>
        <begin position="465"/>
        <end position="474"/>
    </location>
</feature>
<dbReference type="PANTHER" id="PTHR23253">
    <property type="entry name" value="EUKARYOTIC TRANSLATION INITIATION FACTOR 4 GAMMA"/>
    <property type="match status" value="1"/>
</dbReference>
<evidence type="ECO:0000256" key="3">
    <source>
        <dbReference type="ARBA" id="ARBA00022490"/>
    </source>
</evidence>
<dbReference type="HOGENOM" id="CLU_003998_0_0_1"/>
<feature type="compositionally biased region" description="Polar residues" evidence="8">
    <location>
        <begin position="66"/>
        <end position="88"/>
    </location>
</feature>
<comment type="subcellular location">
    <subcellularLocation>
        <location evidence="1">Cytoplasm</location>
    </subcellularLocation>
</comment>
<dbReference type="GeneID" id="25975555"/>
<dbReference type="PANTHER" id="PTHR23253:SF9">
    <property type="entry name" value="EUKARYOTIC TRANSLATION INITIATION FACTOR 4 GAMMA 2"/>
    <property type="match status" value="1"/>
</dbReference>
<evidence type="ECO:0000256" key="1">
    <source>
        <dbReference type="ARBA" id="ARBA00004496"/>
    </source>
</evidence>
<feature type="compositionally biased region" description="Polar residues" evidence="8">
    <location>
        <begin position="218"/>
        <end position="234"/>
    </location>
</feature>
<dbReference type="STRING" id="655863.F0XGC7"/>
<feature type="region of interest" description="Disordered" evidence="8">
    <location>
        <begin position="707"/>
        <end position="889"/>
    </location>
</feature>
<dbReference type="EMBL" id="GL629769">
    <property type="protein sequence ID" value="EFX02624.1"/>
    <property type="molecule type" value="Genomic_DNA"/>
</dbReference>
<evidence type="ECO:0000259" key="9">
    <source>
        <dbReference type="SMART" id="SM00543"/>
    </source>
</evidence>
<feature type="compositionally biased region" description="Basic and acidic residues" evidence="8">
    <location>
        <begin position="1623"/>
        <end position="1632"/>
    </location>
</feature>
<keyword evidence="7" id="KW-0648">Protein biosynthesis</keyword>
<evidence type="ECO:0000256" key="6">
    <source>
        <dbReference type="ARBA" id="ARBA00022884"/>
    </source>
</evidence>
<feature type="compositionally biased region" description="Polar residues" evidence="8">
    <location>
        <begin position="388"/>
        <end position="397"/>
    </location>
</feature>
<feature type="compositionally biased region" description="Gly residues" evidence="8">
    <location>
        <begin position="1495"/>
        <end position="1504"/>
    </location>
</feature>
<evidence type="ECO:0000256" key="8">
    <source>
        <dbReference type="SAM" id="MobiDB-lite"/>
    </source>
</evidence>
<feature type="region of interest" description="Disordered" evidence="8">
    <location>
        <begin position="46"/>
        <end position="88"/>
    </location>
</feature>
<keyword evidence="11" id="KW-1185">Reference proteome</keyword>
<dbReference type="InterPro" id="IPR036211">
    <property type="entry name" value="eIF4G_eIF4E-bd_sf"/>
</dbReference>
<dbReference type="RefSeq" id="XP_014172106.1">
    <property type="nucleotide sequence ID" value="XM_014316631.1"/>
</dbReference>
<dbReference type="SUPFAM" id="SSF48371">
    <property type="entry name" value="ARM repeat"/>
    <property type="match status" value="1"/>
</dbReference>
<dbReference type="SUPFAM" id="SSF101489">
    <property type="entry name" value="Eukaryotic initiation factor 4f subunit eIF4g, eIF4e-binding domain"/>
    <property type="match status" value="1"/>
</dbReference>
<feature type="compositionally biased region" description="Pro residues" evidence="8">
    <location>
        <begin position="173"/>
        <end position="183"/>
    </location>
</feature>
<dbReference type="GO" id="GO:0003729">
    <property type="term" value="F:mRNA binding"/>
    <property type="evidence" value="ECO:0007669"/>
    <property type="project" value="TreeGrafter"/>
</dbReference>
<feature type="compositionally biased region" description="Basic and acidic residues" evidence="8">
    <location>
        <begin position="837"/>
        <end position="883"/>
    </location>
</feature>
<protein>
    <submittedName>
        <fullName evidence="10">Eukaryotic translation initiation factor subunit</fullName>
    </submittedName>
</protein>
<evidence type="ECO:0000313" key="10">
    <source>
        <dbReference type="EMBL" id="EFX02624.1"/>
    </source>
</evidence>
<feature type="compositionally biased region" description="Polar residues" evidence="8">
    <location>
        <begin position="1511"/>
        <end position="1521"/>
    </location>
</feature>
<proteinExistence type="inferred from homology"/>
<organism evidence="11">
    <name type="scientific">Grosmannia clavigera (strain kw1407 / UAMH 11150)</name>
    <name type="common">Blue stain fungus</name>
    <name type="synonym">Graphiocladiella clavigera</name>
    <dbReference type="NCBI Taxonomy" id="655863"/>
    <lineage>
        <taxon>Eukaryota</taxon>
        <taxon>Fungi</taxon>
        <taxon>Dikarya</taxon>
        <taxon>Ascomycota</taxon>
        <taxon>Pezizomycotina</taxon>
        <taxon>Sordariomycetes</taxon>
        <taxon>Sordariomycetidae</taxon>
        <taxon>Ophiostomatales</taxon>
        <taxon>Ophiostomataceae</taxon>
        <taxon>Leptographium</taxon>
    </lineage>
</organism>
<feature type="region of interest" description="Disordered" evidence="8">
    <location>
        <begin position="388"/>
        <end position="421"/>
    </location>
</feature>
<evidence type="ECO:0000256" key="2">
    <source>
        <dbReference type="ARBA" id="ARBA00005775"/>
    </source>
</evidence>
<dbReference type="SMART" id="SM00543">
    <property type="entry name" value="MIF4G"/>
    <property type="match status" value="1"/>
</dbReference>
<feature type="compositionally biased region" description="Polar residues" evidence="8">
    <location>
        <begin position="578"/>
        <end position="593"/>
    </location>
</feature>
<dbReference type="InParanoid" id="F0XGC7"/>
<dbReference type="OrthoDB" id="514777at2759"/>
<feature type="domain" description="MIF4G" evidence="9">
    <location>
        <begin position="1217"/>
        <end position="1456"/>
    </location>
</feature>
<feature type="region of interest" description="Disordered" evidence="8">
    <location>
        <begin position="1471"/>
        <end position="1632"/>
    </location>
</feature>
<dbReference type="InterPro" id="IPR016024">
    <property type="entry name" value="ARM-type_fold"/>
</dbReference>
<dbReference type="Pfam" id="PF12152">
    <property type="entry name" value="eIF_4G1"/>
    <property type="match status" value="1"/>
</dbReference>
<evidence type="ECO:0000256" key="4">
    <source>
        <dbReference type="ARBA" id="ARBA00022540"/>
    </source>
</evidence>
<feature type="compositionally biased region" description="Low complexity" evidence="8">
    <location>
        <begin position="334"/>
        <end position="345"/>
    </location>
</feature>
<evidence type="ECO:0000256" key="5">
    <source>
        <dbReference type="ARBA" id="ARBA00022553"/>
    </source>
</evidence>
<dbReference type="GO" id="GO:0016281">
    <property type="term" value="C:eukaryotic translation initiation factor 4F complex"/>
    <property type="evidence" value="ECO:0007669"/>
    <property type="project" value="TreeGrafter"/>
</dbReference>
<feature type="compositionally biased region" description="Basic and acidic residues" evidence="8">
    <location>
        <begin position="725"/>
        <end position="744"/>
    </location>
</feature>
<feature type="compositionally biased region" description="Low complexity" evidence="8">
    <location>
        <begin position="788"/>
        <end position="803"/>
    </location>
</feature>
<dbReference type="GO" id="GO:0010494">
    <property type="term" value="C:cytoplasmic stress granule"/>
    <property type="evidence" value="ECO:0007669"/>
    <property type="project" value="UniProtKB-ARBA"/>
</dbReference>
<keyword evidence="6" id="KW-0694">RNA-binding</keyword>
<dbReference type="Gene3D" id="1.20.970.30">
    <property type="entry name" value="eIF4G, eIF4E-binding domain"/>
    <property type="match status" value="1"/>
</dbReference>
<name>F0XGC7_GROCL</name>
<feature type="region of interest" description="Disordered" evidence="8">
    <location>
        <begin position="444"/>
        <end position="480"/>
    </location>
</feature>
<feature type="compositionally biased region" description="Basic and acidic residues" evidence="8">
    <location>
        <begin position="811"/>
        <end position="827"/>
    </location>
</feature>
<feature type="compositionally biased region" description="Low complexity" evidence="8">
    <location>
        <begin position="676"/>
        <end position="688"/>
    </location>
</feature>
<dbReference type="GO" id="GO:0003743">
    <property type="term" value="F:translation initiation factor activity"/>
    <property type="evidence" value="ECO:0007669"/>
    <property type="project" value="UniProtKB-KW"/>
</dbReference>
<feature type="compositionally biased region" description="Polar residues" evidence="8">
    <location>
        <begin position="1583"/>
        <end position="1595"/>
    </location>
</feature>
<comment type="similarity">
    <text evidence="2">Belongs to the eukaryotic initiation factor 4G family.</text>
</comment>
<feature type="region of interest" description="Disordered" evidence="8">
    <location>
        <begin position="662"/>
        <end position="688"/>
    </location>
</feature>
<feature type="compositionally biased region" description="Polar residues" evidence="8">
    <location>
        <begin position="1143"/>
        <end position="1153"/>
    </location>
</feature>
<sequence length="1632" mass="172052">MTSAANAQNVPAPNSSAPSATASYASAVGASGKAAATPVIVTGSSAPVVVSSSTSAPTQPGHHAKSSSVSPLNGNAANKSNTATMASGATSKHIVPAVPAVINGSSADHARKSSVTISAAGPSGYVANGGPAGAGPKAGMPKFGYESPAVVHSTPSQNTAAPIPIPGHQRIPSPVPSPSPIPQPSASGGRPPSTISQDGSSMKFGSLGGDGDRHMKHNTPNLGQNNLPVGNQSPHFRRGSTHSIHSDIGNHGGHGNHGNHGHGHHGGPGPNRGGYGPQAGRGRGYNNGHQFGNQSMGYPPAGGPYPRGPSQGRGGMPPQFQPRGMQPGFVQNSPQAARASPAMAPAVPNPGTPMMQTAIPANTGVSPGYINYAYQQAAGFPPQVNVNTPLSFSSQQPKKFHHSSRKGQSSFHRGGGKKKGLIRGERSFSQPALESEAVLGNAYPQDLNKKASRRPIKRWPDSSEEQPNQTQQFEAASAMEASAPFQHWQGPVPLQYQPTTGNSVLDDLSPTSGNFERLLTARKQTYQPYPGQYNNQGMMGYAGYGQVSYMPGPQQSPGPAYAPAYVPNPYAPPGPQPMSRNSSQVSERPNSSTGQGQVVSAGPGVGASVAGVPKSAPNGPSFVIPRKSAAIIIKNAQGEIQDFNALKAPASPGPNVPVSKTPPVIASTPTPPPKSVTPSHSRAESTAAAAKTAEQLRNEFKEQVRKTAEVEGEKAPESVEPAAAKAEETVKPAEKTDAAVEPKKTAPVAAKETAPAAAPKAVEEKKAPAPVVVKTETAAAVPEKKAEPAAPAAPAAAPAAAPVVDEEDETERMIREMEEAEAKREAEEAAYAVKKKKLDEEKKKKADADRIASAAENDRKLREQEREMERVEEERERQRHENEAAAAAGVRVKSVAEVLAEKISGLTLGDRKETAEASTETVTSKLSNMTLLGASSVTSSETAPGTVKQQRTKPSALNLAPINTKSVEAPQPSAALQSLKTARFLRDPTSILYPKGVMSPNPALNPAVNKKGNFKYDTGFLLQFKDVFVEKPSMDFDQQVKQLIGDGESTPRAGSRTPASGSVRQNSRSAGGTTGFTMGVMGEFASKTLPPGTTSDQRFAMSNGSMQRPPTAGMGPFGRPGSFPGPAHMSRTPSASMGGVPNSPRQNSRSTRGNSRRDNFGGKNEAQAAKTMPLTAGQELKPIAVSSNGWKPTSIGSRAVQAPMVTAAGMLDPTMVQRKVKAALNKMTPEKFDKISDQILEIALQSKDEEDGRTLRQVIQLTFEKATDEAHWASMYARFCKRMLDMMSPEIRDTTIKDKKGDVISGGTLFRKYLLNRCQEEFERGWKVDLPKPKEGESTEAVMLSDEYYEAMAAKRRGLGLVQFIGELYKLGMLTERIMHECVRKLVDYESVPDEAEIESLSKLLRTVGGNLDRTEKGRPMMDAYFVRIKNMVDFPDLPSRLKYMLMDILDLRSGNWAAAELNKGPKTLEEVRQEAEAAAAQKAAEAARSTSQRGPGGRSGMGGRNDNRNFSYSQPVQNQVGMDDLRRLKGSASRIASSSVPTLGPTSMFASRSNSGRRNGPGGSFGRPGDDSGPGSRAGTPLTRSDSNSVSHANAFSALAMDTDTPTSPPSTAASPAISKANLDKAKKDGN</sequence>
<feature type="region of interest" description="Disordered" evidence="8">
    <location>
        <begin position="554"/>
        <end position="605"/>
    </location>
</feature>
<feature type="compositionally biased region" description="Polar residues" evidence="8">
    <location>
        <begin position="1091"/>
        <end position="1108"/>
    </location>
</feature>
<feature type="compositionally biased region" description="Polar residues" evidence="8">
    <location>
        <begin position="1057"/>
        <end position="1070"/>
    </location>
</feature>
<dbReference type="Pfam" id="PF02854">
    <property type="entry name" value="MIF4G"/>
    <property type="match status" value="1"/>
</dbReference>